<dbReference type="PANTHER" id="PTHR33116">
    <property type="entry name" value="REVERSE TRANSCRIPTASE ZINC-BINDING DOMAIN-CONTAINING PROTEIN-RELATED-RELATED"/>
    <property type="match status" value="1"/>
</dbReference>
<reference evidence="1" key="2">
    <citation type="submission" date="2022-01" db="EMBL/GenBank/DDBJ databases">
        <authorList>
            <person name="Yamashiro T."/>
            <person name="Shiraishi A."/>
            <person name="Satake H."/>
            <person name="Nakayama K."/>
        </authorList>
    </citation>
    <scope>NUCLEOTIDE SEQUENCE</scope>
</reference>
<evidence type="ECO:0000313" key="1">
    <source>
        <dbReference type="EMBL" id="GJT42144.1"/>
    </source>
</evidence>
<accession>A0ABQ5DZ59</accession>
<dbReference type="Proteomes" id="UP001151760">
    <property type="component" value="Unassembled WGS sequence"/>
</dbReference>
<keyword evidence="2" id="KW-1185">Reference proteome</keyword>
<name>A0ABQ5DZ59_9ASTR</name>
<dbReference type="EMBL" id="BQNB010015620">
    <property type="protein sequence ID" value="GJT42144.1"/>
    <property type="molecule type" value="Genomic_DNA"/>
</dbReference>
<dbReference type="PANTHER" id="PTHR33116:SF79">
    <property type="entry name" value="REVERSE TRANSCRIPTASE DOMAIN, ZINC FINGER, CCHC-TYPE-RELATED"/>
    <property type="match status" value="1"/>
</dbReference>
<sequence>MERGTFRYENAIHGSLKFCTSGDARELVLVIQKLDPLMKDLDEDDMERGRLLVEHLIKTISYHDYDLAAQQIASKLASFTSPKEDENNSLRWTLITSYFRRAEDNCLLRNSLVKASPAPEFISVFDGTNIDTNNGGSTLSRRRVCRRPGDLLPPSETPMWRPKSAATAAEHLVLPTMNFYTFSWDDIISKVSSCLSKWKIKSLSIGGRLTLLKSVLTSIPLYHMSIFKVPMGSSWSFNWNKALASKRTEMHLSLLGLLRPHQSFVGDPWAIGRTVKTDIGESIWSVILSNLVYSAHRESKSLSVADILGHSSLYHLRPSLDKDSFPIKMNCVKPGSLFGDAVPTRCNMSLRELTLPSKIPCPLWHRA</sequence>
<proteinExistence type="predicted"/>
<organism evidence="1 2">
    <name type="scientific">Tanacetum coccineum</name>
    <dbReference type="NCBI Taxonomy" id="301880"/>
    <lineage>
        <taxon>Eukaryota</taxon>
        <taxon>Viridiplantae</taxon>
        <taxon>Streptophyta</taxon>
        <taxon>Embryophyta</taxon>
        <taxon>Tracheophyta</taxon>
        <taxon>Spermatophyta</taxon>
        <taxon>Magnoliopsida</taxon>
        <taxon>eudicotyledons</taxon>
        <taxon>Gunneridae</taxon>
        <taxon>Pentapetalae</taxon>
        <taxon>asterids</taxon>
        <taxon>campanulids</taxon>
        <taxon>Asterales</taxon>
        <taxon>Asteraceae</taxon>
        <taxon>Asteroideae</taxon>
        <taxon>Anthemideae</taxon>
        <taxon>Anthemidinae</taxon>
        <taxon>Tanacetum</taxon>
    </lineage>
</organism>
<evidence type="ECO:0000313" key="2">
    <source>
        <dbReference type="Proteomes" id="UP001151760"/>
    </source>
</evidence>
<gene>
    <name evidence="1" type="ORF">Tco_0942009</name>
</gene>
<protein>
    <submittedName>
        <fullName evidence="1">Uncharacterized protein</fullName>
    </submittedName>
</protein>
<reference evidence="1" key="1">
    <citation type="journal article" date="2022" name="Int. J. Mol. Sci.">
        <title>Draft Genome of Tanacetum Coccineum: Genomic Comparison of Closely Related Tanacetum-Family Plants.</title>
        <authorList>
            <person name="Yamashiro T."/>
            <person name="Shiraishi A."/>
            <person name="Nakayama K."/>
            <person name="Satake H."/>
        </authorList>
    </citation>
    <scope>NUCLEOTIDE SEQUENCE</scope>
</reference>
<comment type="caution">
    <text evidence="1">The sequence shown here is derived from an EMBL/GenBank/DDBJ whole genome shotgun (WGS) entry which is preliminary data.</text>
</comment>